<proteinExistence type="predicted"/>
<keyword evidence="3" id="KW-1185">Reference proteome</keyword>
<feature type="transmembrane region" description="Helical" evidence="1">
    <location>
        <begin position="51"/>
        <end position="74"/>
    </location>
</feature>
<keyword evidence="1" id="KW-0472">Membrane</keyword>
<feature type="transmembrane region" description="Helical" evidence="1">
    <location>
        <begin position="95"/>
        <end position="116"/>
    </location>
</feature>
<evidence type="ECO:0008006" key="4">
    <source>
        <dbReference type="Google" id="ProtNLM"/>
    </source>
</evidence>
<gene>
    <name evidence="2" type="ORF">GCM10017786_02000</name>
</gene>
<evidence type="ECO:0000313" key="2">
    <source>
        <dbReference type="EMBL" id="GHE76541.1"/>
    </source>
</evidence>
<keyword evidence="1" id="KW-1133">Transmembrane helix</keyword>
<dbReference type="Proteomes" id="UP000605897">
    <property type="component" value="Unassembled WGS sequence"/>
</dbReference>
<sequence>MLGSAYLLATIVQLPGLAAASAQIEAGLSPPAALALHAKLPPAVGPAADLLLAVSMFAGLVGFVNFGSRFVATLAADKLLPSQLAVVHRRYRSPALAMIIPTAVGFVVVELAVVVAGDVTSGYTALATALVYSLPGPSAGVRWATYGTMVEGNEMDRHHRISTRS</sequence>
<protein>
    <recommendedName>
        <fullName evidence="4">Amino acid permease</fullName>
    </recommendedName>
</protein>
<evidence type="ECO:0000313" key="3">
    <source>
        <dbReference type="Proteomes" id="UP000605897"/>
    </source>
</evidence>
<evidence type="ECO:0000256" key="1">
    <source>
        <dbReference type="SAM" id="Phobius"/>
    </source>
</evidence>
<dbReference type="EMBL" id="BNAU01000001">
    <property type="protein sequence ID" value="GHE76541.1"/>
    <property type="molecule type" value="Genomic_DNA"/>
</dbReference>
<reference evidence="3" key="1">
    <citation type="journal article" date="2019" name="Int. J. Syst. Evol. Microbiol.">
        <title>The Global Catalogue of Microorganisms (GCM) 10K type strain sequencing project: providing services to taxonomists for standard genome sequencing and annotation.</title>
        <authorList>
            <consortium name="The Broad Institute Genomics Platform"/>
            <consortium name="The Broad Institute Genome Sequencing Center for Infectious Disease"/>
            <person name="Wu L."/>
            <person name="Ma J."/>
        </authorList>
    </citation>
    <scope>NUCLEOTIDE SEQUENCE [LARGE SCALE GENOMIC DNA]</scope>
    <source>
        <strain evidence="3">CGMCC 4.7677</strain>
    </source>
</reference>
<keyword evidence="1" id="KW-0812">Transmembrane</keyword>
<dbReference type="Gene3D" id="1.20.1740.10">
    <property type="entry name" value="Amino acid/polyamine transporter I"/>
    <property type="match status" value="1"/>
</dbReference>
<comment type="caution">
    <text evidence="2">The sequence shown here is derived from an EMBL/GenBank/DDBJ whole genome shotgun (WGS) entry which is preliminary data.</text>
</comment>
<accession>A0ABQ3IAB7</accession>
<organism evidence="2 3">
    <name type="scientific">Amycolatopsis deserti</name>
    <dbReference type="NCBI Taxonomy" id="185696"/>
    <lineage>
        <taxon>Bacteria</taxon>
        <taxon>Bacillati</taxon>
        <taxon>Actinomycetota</taxon>
        <taxon>Actinomycetes</taxon>
        <taxon>Pseudonocardiales</taxon>
        <taxon>Pseudonocardiaceae</taxon>
        <taxon>Amycolatopsis</taxon>
    </lineage>
</organism>
<name>A0ABQ3IAB7_9PSEU</name>